<comment type="similarity">
    <text evidence="3">Belongs to the L-ribulose-5-phosphate 3-epimerase family.</text>
</comment>
<dbReference type="EMBL" id="VFMJ01000001">
    <property type="protein sequence ID" value="TQI87085.1"/>
    <property type="molecule type" value="Genomic_DNA"/>
</dbReference>
<reference evidence="8 9" key="3">
    <citation type="submission" date="2019-07" db="EMBL/GenBank/DDBJ databases">
        <title>Investigation of anaerobic lignin degradation for improved lignocellulosic biofuels.</title>
        <authorList>
            <person name="Deangelis K.PhD."/>
        </authorList>
    </citation>
    <scope>NUCLEOTIDE SEQUENCE [LARGE SCALE GENOMIC DNA]</scope>
    <source>
        <strain evidence="8 9">106R</strain>
    </source>
</reference>
<dbReference type="Pfam" id="PF01261">
    <property type="entry name" value="AP_endonuc_2"/>
    <property type="match status" value="1"/>
</dbReference>
<dbReference type="NCBIfam" id="NF009689">
    <property type="entry name" value="PRK13210.1"/>
    <property type="match status" value="1"/>
</dbReference>
<evidence type="ECO:0000256" key="4">
    <source>
        <dbReference type="ARBA" id="ARBA00066354"/>
    </source>
</evidence>
<dbReference type="Gene3D" id="3.20.20.150">
    <property type="entry name" value="Divalent-metal-dependent TIM barrel enzymes"/>
    <property type="match status" value="1"/>
</dbReference>
<accession>A0A1C3HK73</accession>
<protein>
    <recommendedName>
        <fullName evidence="4 5">L-ribulose-5-phosphate 3-epimerase</fullName>
    </recommendedName>
</protein>
<evidence type="ECO:0000256" key="1">
    <source>
        <dbReference type="ARBA" id="ARBA00023235"/>
    </source>
</evidence>
<dbReference type="EMBL" id="LT575490">
    <property type="protein sequence ID" value="SAY45444.1"/>
    <property type="molecule type" value="Genomic_DNA"/>
</dbReference>
<comment type="catalytic activity">
    <reaction evidence="2">
        <text>L-ribulose 5-phosphate = L-xylulose 5-phosphate</text>
        <dbReference type="Rhea" id="RHEA:18497"/>
        <dbReference type="ChEBI" id="CHEBI:57829"/>
        <dbReference type="ChEBI" id="CHEBI:58226"/>
        <dbReference type="EC" id="5.1.3.22"/>
    </reaction>
</comment>
<dbReference type="PANTHER" id="PTHR43489:SF8">
    <property type="entry name" value="L-RIBULOSE-5-PHOSPHATE 3-EPIMERASE ULAE"/>
    <property type="match status" value="1"/>
</dbReference>
<feature type="domain" description="Xylose isomerase-like TIM barrel" evidence="6">
    <location>
        <begin position="26"/>
        <end position="271"/>
    </location>
</feature>
<name>A0A1C3HK73_SERMA</name>
<organism evidence="7">
    <name type="scientific">Serratia marcescens</name>
    <dbReference type="NCBI Taxonomy" id="615"/>
    <lineage>
        <taxon>Bacteria</taxon>
        <taxon>Pseudomonadati</taxon>
        <taxon>Pseudomonadota</taxon>
        <taxon>Gammaproteobacteria</taxon>
        <taxon>Enterobacterales</taxon>
        <taxon>Yersiniaceae</taxon>
        <taxon>Serratia</taxon>
    </lineage>
</organism>
<dbReference type="Proteomes" id="UP000320710">
    <property type="component" value="Unassembled WGS sequence"/>
</dbReference>
<dbReference type="NCBIfam" id="NF009688">
    <property type="entry name" value="PRK13209.1"/>
    <property type="match status" value="1"/>
</dbReference>
<dbReference type="InterPro" id="IPR036237">
    <property type="entry name" value="Xyl_isomerase-like_sf"/>
</dbReference>
<gene>
    <name evidence="7" type="primary">ulaE_3</name>
    <name evidence="8" type="ORF">FHU12_4764</name>
    <name evidence="7" type="ORF">PWN146_04173</name>
</gene>
<dbReference type="PANTHER" id="PTHR43489">
    <property type="entry name" value="ISOMERASE"/>
    <property type="match status" value="1"/>
</dbReference>
<dbReference type="InterPro" id="IPR004560">
    <property type="entry name" value="L-Ru-5P_3-Epase"/>
</dbReference>
<dbReference type="GO" id="GO:0019852">
    <property type="term" value="P:L-ascorbic acid metabolic process"/>
    <property type="evidence" value="ECO:0007669"/>
    <property type="project" value="TreeGrafter"/>
</dbReference>
<reference evidence="8 9" key="2">
    <citation type="submission" date="2019-06" db="EMBL/GenBank/DDBJ databases">
        <authorList>
            <person name="Deangelis K."/>
            <person name="Huntemann M."/>
            <person name="Clum A."/>
            <person name="Pillay M."/>
            <person name="Palaniappan K."/>
            <person name="Varghese N."/>
            <person name="Mikhailova N."/>
            <person name="Stamatis D."/>
            <person name="Reddy T."/>
            <person name="Daum C."/>
            <person name="Shapiro N."/>
            <person name="Ivanova N."/>
            <person name="Kyrpides N."/>
            <person name="Woyke T."/>
        </authorList>
    </citation>
    <scope>NUCLEOTIDE SEQUENCE [LARGE SCALE GENOMIC DNA]</scope>
    <source>
        <strain evidence="8 9">106R</strain>
    </source>
</reference>
<evidence type="ECO:0000259" key="6">
    <source>
        <dbReference type="Pfam" id="PF01261"/>
    </source>
</evidence>
<dbReference type="FunFam" id="3.20.20.150:FF:000003">
    <property type="entry name" value="L-ribulose-5-phosphate 3-epimerase UlaE"/>
    <property type="match status" value="1"/>
</dbReference>
<reference evidence="7" key="1">
    <citation type="submission" date="2016-05" db="EMBL/GenBank/DDBJ databases">
        <authorList>
            <person name="Cock P.J.A."/>
            <person name="Cock P.J.A."/>
        </authorList>
    </citation>
    <scope>NUCLEOTIDE SEQUENCE</scope>
    <source>
        <strain evidence="7">PWN146_assembly</strain>
    </source>
</reference>
<evidence type="ECO:0000313" key="9">
    <source>
        <dbReference type="Proteomes" id="UP000320710"/>
    </source>
</evidence>
<evidence type="ECO:0000256" key="5">
    <source>
        <dbReference type="NCBIfam" id="TIGR00542"/>
    </source>
</evidence>
<dbReference type="InterPro" id="IPR013022">
    <property type="entry name" value="Xyl_isomerase-like_TIM-brl"/>
</dbReference>
<proteinExistence type="inferred from homology"/>
<dbReference type="RefSeq" id="WP_141972114.1">
    <property type="nucleotide sequence ID" value="NZ_JABTVN010000009.1"/>
</dbReference>
<evidence type="ECO:0000256" key="2">
    <source>
        <dbReference type="ARBA" id="ARBA00051987"/>
    </source>
</evidence>
<evidence type="ECO:0000256" key="3">
    <source>
        <dbReference type="ARBA" id="ARBA00060980"/>
    </source>
</evidence>
<evidence type="ECO:0000313" key="8">
    <source>
        <dbReference type="EMBL" id="TQI87085.1"/>
    </source>
</evidence>
<dbReference type="GO" id="GO:0016861">
    <property type="term" value="F:intramolecular oxidoreductase activity, interconverting aldoses and ketoses"/>
    <property type="evidence" value="ECO:0007669"/>
    <property type="project" value="InterPro"/>
</dbReference>
<evidence type="ECO:0000313" key="7">
    <source>
        <dbReference type="EMBL" id="SAY45444.1"/>
    </source>
</evidence>
<dbReference type="NCBIfam" id="TIGR00542">
    <property type="entry name" value="hxl6Piso_put"/>
    <property type="match status" value="1"/>
</dbReference>
<sequence length="302" mass="33414">MLHKSVPLGIYEKALPPGEDWLTRLQLAGELGFDFVEMSIDESDGRLARLDWNSEQRLALIGAVAASGVRVPSLCLSAHRRFPLGSEDDTTRDRGLEIVRKAIRLAQDTGIRVIQLAGYDVYYQQSTAQTRARFRAGLVQAVEMASRAQVMLAMEIMDYPLMNSISKALGYAHYLNNPWFQLYPDIGNLSAWDNDVPMELMAGRGHIVAVHVKDTRPGEFKNVPFGEGVVDFTRCFETLLASGYRGPYLLEMWSEKAPDPLQAVREARAWVVARMAEAGLEIGGEHAGATEIAGLQSQYGVA</sequence>
<dbReference type="InterPro" id="IPR050417">
    <property type="entry name" value="Sugar_Epim/Isomerase"/>
</dbReference>
<dbReference type="SUPFAM" id="SSF51658">
    <property type="entry name" value="Xylose isomerase-like"/>
    <property type="match status" value="1"/>
</dbReference>
<keyword evidence="1 7" id="KW-0413">Isomerase</keyword>
<dbReference type="AlphaFoldDB" id="A0A1C3HK73"/>
<dbReference type="GO" id="GO:0034015">
    <property type="term" value="F:L-ribulose-5-phosphate 3-epimerase activity"/>
    <property type="evidence" value="ECO:0007669"/>
    <property type="project" value="UniProtKB-EC"/>
</dbReference>